<dbReference type="AlphaFoldDB" id="A0A3M7R6E6"/>
<proteinExistence type="predicted"/>
<dbReference type="EMBL" id="REGN01004089">
    <property type="protein sequence ID" value="RNA19182.1"/>
    <property type="molecule type" value="Genomic_DNA"/>
</dbReference>
<evidence type="ECO:0000313" key="2">
    <source>
        <dbReference type="Proteomes" id="UP000276133"/>
    </source>
</evidence>
<keyword evidence="2" id="KW-1185">Reference proteome</keyword>
<accession>A0A3M7R6E6</accession>
<comment type="caution">
    <text evidence="1">The sequence shown here is derived from an EMBL/GenBank/DDBJ whole genome shotgun (WGS) entry which is preliminary data.</text>
</comment>
<dbReference type="Proteomes" id="UP000276133">
    <property type="component" value="Unassembled WGS sequence"/>
</dbReference>
<gene>
    <name evidence="1" type="ORF">BpHYR1_051769</name>
</gene>
<reference evidence="1 2" key="1">
    <citation type="journal article" date="2018" name="Sci. Rep.">
        <title>Genomic signatures of local adaptation to the degree of environmental predictability in rotifers.</title>
        <authorList>
            <person name="Franch-Gras L."/>
            <person name="Hahn C."/>
            <person name="Garcia-Roger E.M."/>
            <person name="Carmona M.J."/>
            <person name="Serra M."/>
            <person name="Gomez A."/>
        </authorList>
    </citation>
    <scope>NUCLEOTIDE SEQUENCE [LARGE SCALE GENOMIC DNA]</scope>
    <source>
        <strain evidence="1">HYR1</strain>
    </source>
</reference>
<name>A0A3M7R6E6_BRAPC</name>
<organism evidence="1 2">
    <name type="scientific">Brachionus plicatilis</name>
    <name type="common">Marine rotifer</name>
    <name type="synonym">Brachionus muelleri</name>
    <dbReference type="NCBI Taxonomy" id="10195"/>
    <lineage>
        <taxon>Eukaryota</taxon>
        <taxon>Metazoa</taxon>
        <taxon>Spiralia</taxon>
        <taxon>Gnathifera</taxon>
        <taxon>Rotifera</taxon>
        <taxon>Eurotatoria</taxon>
        <taxon>Monogononta</taxon>
        <taxon>Pseudotrocha</taxon>
        <taxon>Ploima</taxon>
        <taxon>Brachionidae</taxon>
        <taxon>Brachionus</taxon>
    </lineage>
</organism>
<evidence type="ECO:0000313" key="1">
    <source>
        <dbReference type="EMBL" id="RNA19182.1"/>
    </source>
</evidence>
<protein>
    <submittedName>
        <fullName evidence="1">Uncharacterized protein</fullName>
    </submittedName>
</protein>
<sequence length="69" mass="8286">MEMERIIGRGIKIEIKVDFNKMIVNFIYLYQLWVSNEKYAYQYIWESNSTILDLSLHHNPLSGKIFSKD</sequence>